<proteinExistence type="predicted"/>
<keyword evidence="3" id="KW-0732">Signal</keyword>
<accession>A0AAV3PVR4</accession>
<dbReference type="PANTHER" id="PTHR33881">
    <property type="entry name" value="NEUROGENIC LOCUS NOTCH-LIKE PROTEIN"/>
    <property type="match status" value="1"/>
</dbReference>
<keyword evidence="2" id="KW-0812">Transmembrane</keyword>
<evidence type="ECO:0000256" key="2">
    <source>
        <dbReference type="SAM" id="Phobius"/>
    </source>
</evidence>
<dbReference type="AlphaFoldDB" id="A0AAV3PVR4"/>
<evidence type="ECO:0000256" key="3">
    <source>
        <dbReference type="SAM" id="SignalP"/>
    </source>
</evidence>
<keyword evidence="5" id="KW-1185">Reference proteome</keyword>
<keyword evidence="2" id="KW-1133">Transmembrane helix</keyword>
<name>A0AAV3PVR4_LITER</name>
<dbReference type="EMBL" id="BAABME010019060">
    <property type="protein sequence ID" value="GAA0155914.1"/>
    <property type="molecule type" value="Genomic_DNA"/>
</dbReference>
<feature type="compositionally biased region" description="Polar residues" evidence="1">
    <location>
        <begin position="186"/>
        <end position="204"/>
    </location>
</feature>
<evidence type="ECO:0000313" key="4">
    <source>
        <dbReference type="EMBL" id="GAA0155914.1"/>
    </source>
</evidence>
<feature type="region of interest" description="Disordered" evidence="1">
    <location>
        <begin position="178"/>
        <end position="204"/>
    </location>
</feature>
<sequence length="234" mass="25578">MAMSIINAYILVLIVVILPFASEANWWDKDLPPSLAPQLENICNEVNCGKGKCEAAPGEPFSFKCNCDAGWKRTRFDDDNDDDDLEFLPCLIPNCSLDYSCMPAPSPAPPVPNNKSFFDPCYWTYCGEGTCMKNATHSHTHTCQCNPGYNNLLNISAFPCYSDCALGSDCESLGVRVSRSSSNVSPGNDDSQGTRSSSNTFPSNDNNNQATAFLPGMFHWAAILLISATMALWK</sequence>
<comment type="caution">
    <text evidence="4">The sequence shown here is derived from an EMBL/GenBank/DDBJ whole genome shotgun (WGS) entry which is preliminary data.</text>
</comment>
<reference evidence="4 5" key="1">
    <citation type="submission" date="2024-01" db="EMBL/GenBank/DDBJ databases">
        <title>The complete chloroplast genome sequence of Lithospermum erythrorhizon: insights into the phylogenetic relationship among Boraginaceae species and the maternal lineages of purple gromwells.</title>
        <authorList>
            <person name="Okada T."/>
            <person name="Watanabe K."/>
        </authorList>
    </citation>
    <scope>NUCLEOTIDE SEQUENCE [LARGE SCALE GENOMIC DNA]</scope>
</reference>
<organism evidence="4 5">
    <name type="scientific">Lithospermum erythrorhizon</name>
    <name type="common">Purple gromwell</name>
    <name type="synonym">Lithospermum officinale var. erythrorhizon</name>
    <dbReference type="NCBI Taxonomy" id="34254"/>
    <lineage>
        <taxon>Eukaryota</taxon>
        <taxon>Viridiplantae</taxon>
        <taxon>Streptophyta</taxon>
        <taxon>Embryophyta</taxon>
        <taxon>Tracheophyta</taxon>
        <taxon>Spermatophyta</taxon>
        <taxon>Magnoliopsida</taxon>
        <taxon>eudicotyledons</taxon>
        <taxon>Gunneridae</taxon>
        <taxon>Pentapetalae</taxon>
        <taxon>asterids</taxon>
        <taxon>lamiids</taxon>
        <taxon>Boraginales</taxon>
        <taxon>Boraginaceae</taxon>
        <taxon>Boraginoideae</taxon>
        <taxon>Lithospermeae</taxon>
        <taxon>Lithospermum</taxon>
    </lineage>
</organism>
<feature type="chain" id="PRO_5043337921" evidence="3">
    <location>
        <begin position="25"/>
        <end position="234"/>
    </location>
</feature>
<dbReference type="Proteomes" id="UP001454036">
    <property type="component" value="Unassembled WGS sequence"/>
</dbReference>
<evidence type="ECO:0000313" key="5">
    <source>
        <dbReference type="Proteomes" id="UP001454036"/>
    </source>
</evidence>
<protein>
    <submittedName>
        <fullName evidence="4">Uncharacterized protein</fullName>
    </submittedName>
</protein>
<evidence type="ECO:0000256" key="1">
    <source>
        <dbReference type="SAM" id="MobiDB-lite"/>
    </source>
</evidence>
<feature type="transmembrane region" description="Helical" evidence="2">
    <location>
        <begin position="212"/>
        <end position="233"/>
    </location>
</feature>
<gene>
    <name evidence="4" type="ORF">LIER_38180</name>
</gene>
<feature type="signal peptide" evidence="3">
    <location>
        <begin position="1"/>
        <end position="24"/>
    </location>
</feature>
<dbReference type="PANTHER" id="PTHR33881:SF10">
    <property type="entry name" value="SLIT HOMOLOG 2 PROTEIN-LIKE"/>
    <property type="match status" value="1"/>
</dbReference>
<keyword evidence="2" id="KW-0472">Membrane</keyword>